<protein>
    <recommendedName>
        <fullName evidence="3">CCHC-type domain-containing protein</fullName>
    </recommendedName>
</protein>
<feature type="compositionally biased region" description="Acidic residues" evidence="2">
    <location>
        <begin position="472"/>
        <end position="484"/>
    </location>
</feature>
<dbReference type="Gene3D" id="3.60.10.10">
    <property type="entry name" value="Endonuclease/exonuclease/phosphatase"/>
    <property type="match status" value="1"/>
</dbReference>
<evidence type="ECO:0000256" key="1">
    <source>
        <dbReference type="PROSITE-ProRule" id="PRU00047"/>
    </source>
</evidence>
<evidence type="ECO:0000313" key="5">
    <source>
        <dbReference type="Proteomes" id="UP001633002"/>
    </source>
</evidence>
<feature type="compositionally biased region" description="Polar residues" evidence="2">
    <location>
        <begin position="103"/>
        <end position="116"/>
    </location>
</feature>
<feature type="region of interest" description="Disordered" evidence="2">
    <location>
        <begin position="532"/>
        <end position="563"/>
    </location>
</feature>
<feature type="region of interest" description="Disordered" evidence="2">
    <location>
        <begin position="103"/>
        <end position="130"/>
    </location>
</feature>
<feature type="compositionally biased region" description="Basic and acidic residues" evidence="2">
    <location>
        <begin position="423"/>
        <end position="442"/>
    </location>
</feature>
<dbReference type="InterPro" id="IPR001878">
    <property type="entry name" value="Znf_CCHC"/>
</dbReference>
<dbReference type="GO" id="GO:0008270">
    <property type="term" value="F:zinc ion binding"/>
    <property type="evidence" value="ECO:0007669"/>
    <property type="project" value="UniProtKB-KW"/>
</dbReference>
<comment type="caution">
    <text evidence="4">The sequence shown here is derived from an EMBL/GenBank/DDBJ whole genome shotgun (WGS) entry which is preliminary data.</text>
</comment>
<gene>
    <name evidence="4" type="ORF">R1sor_006351</name>
</gene>
<sequence length="1033" mass="115044">MAESMKGKLWNIIEDGRVRIRQAGRSPSVNTVPVAARKFVTINRAGSSAAQGEASKTPSLKHTYTAPTVRKELFTSNQDEGSTDTVPGLKTVDFPPLGAKEIGQTSQTVSPSNVPDLQNGHAAPPPRSNAWTTRTLLNLNRARREDNPYMQQVDPDWGTSIQDDELKSILEEVSRINPPGDLVGAKRIQWTKEDTETTKIRLDQLRKASVIISSPESTPTRDEVENWLDRSLALKLRLTVVQLRVLSRQLFLLVVRNQQERDRILNSANLSLDGFPINVFPWTVDFNPRKVNVKQVATWVELPSIDPLLEHLGNRMLTELGHPTYRTVSRGVNRYTNMRGCVMMDEGSERPSKLVFELPWGGVAVQDVKYQTIPNACFKCKKAGHQAKYCNSQAQGHNGRAEAGPSRPPAAAQASESPTAKRPASEHKDRETSDAEFSEIKQHKAKHGTSDPMAQDLPLVDPNPYNALLNTEAEENATEDDNSQPEEIPAANIDDRKDASWPLLQDPVPTKESQEILANALTFVDPVVDSQGPTSVAAGDRSEVSPSGQKISPDPKSGPSSIGNWADVVEAEMLESGSRGVKGRLEADEHHTPERGNVQKRRQTSLSKALDDRIAVNHQEPTVEMEERNSPKLVDLPLSTVHPDLLREPGDGRLWPDILPEDPGDGILNASENWALGPTTFVDHLPESVGNLYPPGYIPLSALEIPKENFSSYAGPPQRKQKGTGIIALHEMQTNGPPLIKTLQRVMPGCQIVMDHKPNGVADFVLLIHRKFPIIAQGCSGRGFACWAKIKTAAGVVGVVGVHGPRKRERWPNGWAWIHDLIKEGKWVVIGDFNMVERRSDTIGPSPLMRGAELRKWILCSNQGDLVDTWLTACESTGPWYTRQVVHGARLDQSRIDRCYISERGEWIHTILKEDHDGSCSLSDHIPITIQLKLIDVDTEGVRPTSYFKMNAKFMKSQDLVQKVKEIWNQHPVWAHDQRKKWLLALGRIRLVFKDHRDELEKEVPELTTLHTRLAATRRAIQSEVTVTNADRM</sequence>
<proteinExistence type="predicted"/>
<dbReference type="AlphaFoldDB" id="A0ABD3HM95"/>
<keyword evidence="1" id="KW-0862">Zinc</keyword>
<reference evidence="4 5" key="1">
    <citation type="submission" date="2024-09" db="EMBL/GenBank/DDBJ databases">
        <title>Chromosome-scale assembly of Riccia sorocarpa.</title>
        <authorList>
            <person name="Paukszto L."/>
        </authorList>
    </citation>
    <scope>NUCLEOTIDE SEQUENCE [LARGE SCALE GENOMIC DNA]</scope>
    <source>
        <strain evidence="4">LP-2024</strain>
        <tissue evidence="4">Aerial parts of the thallus</tissue>
    </source>
</reference>
<accession>A0ABD3HM95</accession>
<dbReference type="InterPro" id="IPR040256">
    <property type="entry name" value="At4g02000-like"/>
</dbReference>
<feature type="compositionally biased region" description="Basic and acidic residues" evidence="2">
    <location>
        <begin position="583"/>
        <end position="594"/>
    </location>
</feature>
<keyword evidence="1" id="KW-0863">Zinc-finger</keyword>
<organism evidence="4 5">
    <name type="scientific">Riccia sorocarpa</name>
    <dbReference type="NCBI Taxonomy" id="122646"/>
    <lineage>
        <taxon>Eukaryota</taxon>
        <taxon>Viridiplantae</taxon>
        <taxon>Streptophyta</taxon>
        <taxon>Embryophyta</taxon>
        <taxon>Marchantiophyta</taxon>
        <taxon>Marchantiopsida</taxon>
        <taxon>Marchantiidae</taxon>
        <taxon>Marchantiales</taxon>
        <taxon>Ricciaceae</taxon>
        <taxon>Riccia</taxon>
    </lineage>
</organism>
<keyword evidence="5" id="KW-1185">Reference proteome</keyword>
<evidence type="ECO:0000256" key="2">
    <source>
        <dbReference type="SAM" id="MobiDB-lite"/>
    </source>
</evidence>
<name>A0ABD3HM95_9MARC</name>
<dbReference type="PROSITE" id="PS50158">
    <property type="entry name" value="ZF_CCHC"/>
    <property type="match status" value="1"/>
</dbReference>
<dbReference type="InterPro" id="IPR036691">
    <property type="entry name" value="Endo/exonu/phosph_ase_sf"/>
</dbReference>
<dbReference type="PANTHER" id="PTHR31286">
    <property type="entry name" value="GLYCINE-RICH CELL WALL STRUCTURAL PROTEIN 1.8-LIKE"/>
    <property type="match status" value="1"/>
</dbReference>
<dbReference type="EMBL" id="JBJQOH010000003">
    <property type="protein sequence ID" value="KAL3692700.1"/>
    <property type="molecule type" value="Genomic_DNA"/>
</dbReference>
<keyword evidence="1" id="KW-0479">Metal-binding</keyword>
<feature type="domain" description="CCHC-type" evidence="3">
    <location>
        <begin position="377"/>
        <end position="390"/>
    </location>
</feature>
<dbReference type="SUPFAM" id="SSF56219">
    <property type="entry name" value="DNase I-like"/>
    <property type="match status" value="1"/>
</dbReference>
<dbReference type="PANTHER" id="PTHR31286:SF180">
    <property type="entry name" value="OS10G0362600 PROTEIN"/>
    <property type="match status" value="1"/>
</dbReference>
<evidence type="ECO:0000313" key="4">
    <source>
        <dbReference type="EMBL" id="KAL3692700.1"/>
    </source>
</evidence>
<dbReference type="Proteomes" id="UP001633002">
    <property type="component" value="Unassembled WGS sequence"/>
</dbReference>
<feature type="region of interest" description="Disordered" evidence="2">
    <location>
        <begin position="575"/>
        <end position="608"/>
    </location>
</feature>
<feature type="region of interest" description="Disordered" evidence="2">
    <location>
        <begin position="395"/>
        <end position="506"/>
    </location>
</feature>
<evidence type="ECO:0000259" key="3">
    <source>
        <dbReference type="PROSITE" id="PS50158"/>
    </source>
</evidence>